<comment type="catalytic activity">
    <reaction evidence="5">
        <text>queuosine 5'-phosphate + H2O = queuine + D-ribose 5-phosphate</text>
        <dbReference type="Rhea" id="RHEA:75387"/>
        <dbReference type="ChEBI" id="CHEBI:15377"/>
        <dbReference type="ChEBI" id="CHEBI:17433"/>
        <dbReference type="ChEBI" id="CHEBI:78346"/>
        <dbReference type="ChEBI" id="CHEBI:194371"/>
    </reaction>
    <physiologicalReaction direction="left-to-right" evidence="5">
        <dbReference type="Rhea" id="RHEA:75388"/>
    </physiologicalReaction>
</comment>
<dbReference type="RefSeq" id="WP_007909088.1">
    <property type="nucleotide sequence ID" value="NZ_ADVG01000002.1"/>
</dbReference>
<reference evidence="6 7" key="1">
    <citation type="journal article" date="2011" name="Stand. Genomic Sci.">
        <title>Non-contiguous finished genome sequence and contextual data of the filamentous soil bacterium Ktedonobacter racemifer type strain (SOSP1-21).</title>
        <authorList>
            <person name="Chang Y.J."/>
            <person name="Land M."/>
            <person name="Hauser L."/>
            <person name="Chertkov O."/>
            <person name="Del Rio T.G."/>
            <person name="Nolan M."/>
            <person name="Copeland A."/>
            <person name="Tice H."/>
            <person name="Cheng J.F."/>
            <person name="Lucas S."/>
            <person name="Han C."/>
            <person name="Goodwin L."/>
            <person name="Pitluck S."/>
            <person name="Ivanova N."/>
            <person name="Ovchinikova G."/>
            <person name="Pati A."/>
            <person name="Chen A."/>
            <person name="Palaniappan K."/>
            <person name="Mavromatis K."/>
            <person name="Liolios K."/>
            <person name="Brettin T."/>
            <person name="Fiebig A."/>
            <person name="Rohde M."/>
            <person name="Abt B."/>
            <person name="Goker M."/>
            <person name="Detter J.C."/>
            <person name="Woyke T."/>
            <person name="Bristow J."/>
            <person name="Eisen J.A."/>
            <person name="Markowitz V."/>
            <person name="Hugenholtz P."/>
            <person name="Kyrpides N.C."/>
            <person name="Klenk H.P."/>
            <person name="Lapidus A."/>
        </authorList>
    </citation>
    <scope>NUCLEOTIDE SEQUENCE [LARGE SCALE GENOMIC DNA]</scope>
    <source>
        <strain evidence="7">DSM 44963</strain>
    </source>
</reference>
<evidence type="ECO:0000313" key="6">
    <source>
        <dbReference type="EMBL" id="EFH85518.1"/>
    </source>
</evidence>
<evidence type="ECO:0000256" key="2">
    <source>
        <dbReference type="ARBA" id="ARBA00035119"/>
    </source>
</evidence>
<name>D6TNY2_KTERA</name>
<dbReference type="OrthoDB" id="145736at2"/>
<evidence type="ECO:0000256" key="1">
    <source>
        <dbReference type="ARBA" id="ARBA00022801"/>
    </source>
</evidence>
<dbReference type="EMBL" id="ADVG01000002">
    <property type="protein sequence ID" value="EFH85518.1"/>
    <property type="molecule type" value="Genomic_DNA"/>
</dbReference>
<keyword evidence="1" id="KW-0378">Hydrolase</keyword>
<dbReference type="GO" id="GO:0006400">
    <property type="term" value="P:tRNA modification"/>
    <property type="evidence" value="ECO:0007669"/>
    <property type="project" value="TreeGrafter"/>
</dbReference>
<dbReference type="InParanoid" id="D6TNY2"/>
<dbReference type="GO" id="GO:0016787">
    <property type="term" value="F:hydrolase activity"/>
    <property type="evidence" value="ECO:0007669"/>
    <property type="project" value="UniProtKB-KW"/>
</dbReference>
<keyword evidence="7" id="KW-1185">Reference proteome</keyword>
<evidence type="ECO:0000256" key="5">
    <source>
        <dbReference type="ARBA" id="ARBA00048204"/>
    </source>
</evidence>
<dbReference type="InterPro" id="IPR019438">
    <property type="entry name" value="Q_salvage"/>
</dbReference>
<dbReference type="PANTHER" id="PTHR21314:SF0">
    <property type="entry name" value="QUEUOSINE 5'-PHOSPHATE N-GLYCOSYLASE_HYDROLASE"/>
    <property type="match status" value="1"/>
</dbReference>
<proteinExistence type="inferred from homology"/>
<comment type="similarity">
    <text evidence="2">Belongs to the QNG1 protein family.</text>
</comment>
<protein>
    <recommendedName>
        <fullName evidence="3">Queuosine 5'-phosphate N-glycosylase/hydrolase</fullName>
    </recommendedName>
    <alternativeName>
        <fullName evidence="4">Queuosine-nucleotide N-glycosylase/hydrolase</fullName>
    </alternativeName>
</protein>
<dbReference type="Pfam" id="PF10343">
    <property type="entry name" value="Q_salvage"/>
    <property type="match status" value="1"/>
</dbReference>
<evidence type="ECO:0000256" key="4">
    <source>
        <dbReference type="ARBA" id="ARBA00035393"/>
    </source>
</evidence>
<comment type="caution">
    <text evidence="6">The sequence shown here is derived from an EMBL/GenBank/DDBJ whole genome shotgun (WGS) entry which is preliminary data.</text>
</comment>
<evidence type="ECO:0000313" key="7">
    <source>
        <dbReference type="Proteomes" id="UP000004508"/>
    </source>
</evidence>
<dbReference type="PANTHER" id="PTHR21314">
    <property type="entry name" value="QUEUOSINE 5'-PHOSPHATE N-GLYCOSYLASE_HYDROLASE-RELATED"/>
    <property type="match status" value="1"/>
</dbReference>
<accession>D6TNY2</accession>
<dbReference type="eggNOG" id="ENOG502ZJ84">
    <property type="taxonomic scope" value="Bacteria"/>
</dbReference>
<dbReference type="AlphaFoldDB" id="D6TNY2"/>
<evidence type="ECO:0000256" key="3">
    <source>
        <dbReference type="ARBA" id="ARBA00035306"/>
    </source>
</evidence>
<organism evidence="6 7">
    <name type="scientific">Ktedonobacter racemifer DSM 44963</name>
    <dbReference type="NCBI Taxonomy" id="485913"/>
    <lineage>
        <taxon>Bacteria</taxon>
        <taxon>Bacillati</taxon>
        <taxon>Chloroflexota</taxon>
        <taxon>Ktedonobacteria</taxon>
        <taxon>Ktedonobacterales</taxon>
        <taxon>Ktedonobacteraceae</taxon>
        <taxon>Ktedonobacter</taxon>
    </lineage>
</organism>
<gene>
    <name evidence="6" type="ORF">Krac_6740</name>
</gene>
<sequence>MANIEAWHNRDNRYTLAAQDQLGVLTSTRAVVLQSTHVRINPEHIERFCAQWQQGTALPGGSQALDEIPWDVEHHFFDGGLRTVNWMLLLDALNFCFWAEKQQPRWTIEYKGQTLNGYWAEAAALTRAVEEGLPLWDAAYLCALDAKTLAHIFRGSQQIPLFEQRLHNAHEVGQVLQQHFQGNFSQAIEQAQGSAPRLAQLLASYFPSFNDITMYRGREVRFLKRAQICVSDLYSAFHGQSWGAFSDLEQLTAFADYKVPQVLRHFHILEYSASLAQHVDAQELLPTGSEEEVEIRAATIWACELIQRRMRTLGHNVTPAEVDQRLWLIGQDAEQMQPYHRTRTIFY</sequence>
<dbReference type="STRING" id="485913.Krac_6740"/>
<dbReference type="Proteomes" id="UP000004508">
    <property type="component" value="Unassembled WGS sequence"/>
</dbReference>